<dbReference type="RefSeq" id="XP_024346804.1">
    <property type="nucleotide sequence ID" value="XM_024498797.1"/>
</dbReference>
<protein>
    <submittedName>
        <fullName evidence="1">Uncharacterized protein</fullName>
    </submittedName>
</protein>
<evidence type="ECO:0000313" key="2">
    <source>
        <dbReference type="Proteomes" id="UP000019149"/>
    </source>
</evidence>
<dbReference type="AlphaFoldDB" id="W6U3A6"/>
<dbReference type="EMBL" id="APAU02000152">
    <property type="protein sequence ID" value="EUB55608.1"/>
    <property type="molecule type" value="Genomic_DNA"/>
</dbReference>
<name>W6U3A6_ECHGR</name>
<accession>W6U3A6</accession>
<proteinExistence type="predicted"/>
<evidence type="ECO:0000313" key="1">
    <source>
        <dbReference type="EMBL" id="EUB55608.1"/>
    </source>
</evidence>
<keyword evidence="2" id="KW-1185">Reference proteome</keyword>
<dbReference type="KEGG" id="egl:EGR_09548"/>
<sequence length="34" mass="3855">MSSTSCKFAVAEDHKKTHVSTSKRYGRLAVKMRN</sequence>
<comment type="caution">
    <text evidence="1">The sequence shown here is derived from an EMBL/GenBank/DDBJ whole genome shotgun (WGS) entry which is preliminary data.</text>
</comment>
<gene>
    <name evidence="1" type="ORF">EGR_09548</name>
</gene>
<dbReference type="CTD" id="36345263"/>
<organism evidence="1 2">
    <name type="scientific">Echinococcus granulosus</name>
    <name type="common">Hydatid tapeworm</name>
    <dbReference type="NCBI Taxonomy" id="6210"/>
    <lineage>
        <taxon>Eukaryota</taxon>
        <taxon>Metazoa</taxon>
        <taxon>Spiralia</taxon>
        <taxon>Lophotrochozoa</taxon>
        <taxon>Platyhelminthes</taxon>
        <taxon>Cestoda</taxon>
        <taxon>Eucestoda</taxon>
        <taxon>Cyclophyllidea</taxon>
        <taxon>Taeniidae</taxon>
        <taxon>Echinococcus</taxon>
        <taxon>Echinococcus granulosus group</taxon>
    </lineage>
</organism>
<reference evidence="1 2" key="1">
    <citation type="journal article" date="2013" name="Nat. Genet.">
        <title>The genome of the hydatid tapeworm Echinococcus granulosus.</title>
        <authorList>
            <person name="Zheng H."/>
            <person name="Zhang W."/>
            <person name="Zhang L."/>
            <person name="Zhang Z."/>
            <person name="Li J."/>
            <person name="Lu G."/>
            <person name="Zhu Y."/>
            <person name="Wang Y."/>
            <person name="Huang Y."/>
            <person name="Liu J."/>
            <person name="Kang H."/>
            <person name="Chen J."/>
            <person name="Wang L."/>
            <person name="Chen A."/>
            <person name="Yu S."/>
            <person name="Gao Z."/>
            <person name="Jin L."/>
            <person name="Gu W."/>
            <person name="Wang Z."/>
            <person name="Zhao L."/>
            <person name="Shi B."/>
            <person name="Wen H."/>
            <person name="Lin R."/>
            <person name="Jones M.K."/>
            <person name="Brejova B."/>
            <person name="Vinar T."/>
            <person name="Zhao G."/>
            <person name="McManus D.P."/>
            <person name="Chen Z."/>
            <person name="Zhou Y."/>
            <person name="Wang S."/>
        </authorList>
    </citation>
    <scope>NUCLEOTIDE SEQUENCE [LARGE SCALE GENOMIC DNA]</scope>
</reference>
<dbReference type="Proteomes" id="UP000019149">
    <property type="component" value="Unassembled WGS sequence"/>
</dbReference>
<dbReference type="GeneID" id="36345263"/>